<accession>A0A1H6WYK9</accession>
<dbReference type="NCBIfam" id="TIGR02937">
    <property type="entry name" value="sigma70-ECF"/>
    <property type="match status" value="1"/>
</dbReference>
<dbReference type="InterPro" id="IPR007627">
    <property type="entry name" value="RNA_pol_sigma70_r2"/>
</dbReference>
<feature type="domain" description="RNA polymerase sigma-70 region 2" evidence="5">
    <location>
        <begin position="28"/>
        <end position="94"/>
    </location>
</feature>
<dbReference type="InterPro" id="IPR013249">
    <property type="entry name" value="RNA_pol_sigma70_r4_t2"/>
</dbReference>
<keyword evidence="4" id="KW-0804">Transcription</keyword>
<protein>
    <submittedName>
        <fullName evidence="7">RNA polymerase sigma-70 factor, ECF subfamily</fullName>
    </submittedName>
</protein>
<evidence type="ECO:0000259" key="6">
    <source>
        <dbReference type="Pfam" id="PF08281"/>
    </source>
</evidence>
<dbReference type="SUPFAM" id="SSF88946">
    <property type="entry name" value="Sigma2 domain of RNA polymerase sigma factors"/>
    <property type="match status" value="1"/>
</dbReference>
<dbReference type="PANTHER" id="PTHR43133:SF46">
    <property type="entry name" value="RNA POLYMERASE SIGMA-70 FACTOR ECF SUBFAMILY"/>
    <property type="match status" value="1"/>
</dbReference>
<evidence type="ECO:0000256" key="4">
    <source>
        <dbReference type="ARBA" id="ARBA00023163"/>
    </source>
</evidence>
<dbReference type="GO" id="GO:0003677">
    <property type="term" value="F:DNA binding"/>
    <property type="evidence" value="ECO:0007669"/>
    <property type="project" value="InterPro"/>
</dbReference>
<evidence type="ECO:0000256" key="1">
    <source>
        <dbReference type="ARBA" id="ARBA00010641"/>
    </source>
</evidence>
<dbReference type="OrthoDB" id="1056775at2"/>
<organism evidence="7 8">
    <name type="scientific">Flavobacterium terrigena</name>
    <dbReference type="NCBI Taxonomy" id="402734"/>
    <lineage>
        <taxon>Bacteria</taxon>
        <taxon>Pseudomonadati</taxon>
        <taxon>Bacteroidota</taxon>
        <taxon>Flavobacteriia</taxon>
        <taxon>Flavobacteriales</taxon>
        <taxon>Flavobacteriaceae</taxon>
        <taxon>Flavobacterium</taxon>
    </lineage>
</organism>
<keyword evidence="2" id="KW-0805">Transcription regulation</keyword>
<reference evidence="8" key="1">
    <citation type="submission" date="2016-10" db="EMBL/GenBank/DDBJ databases">
        <authorList>
            <person name="Varghese N."/>
            <person name="Submissions S."/>
        </authorList>
    </citation>
    <scope>NUCLEOTIDE SEQUENCE [LARGE SCALE GENOMIC DNA]</scope>
    <source>
        <strain evidence="8">DSM 17934</strain>
    </source>
</reference>
<keyword evidence="3" id="KW-0731">Sigma factor</keyword>
<evidence type="ECO:0000259" key="5">
    <source>
        <dbReference type="Pfam" id="PF04542"/>
    </source>
</evidence>
<dbReference type="InterPro" id="IPR013325">
    <property type="entry name" value="RNA_pol_sigma_r2"/>
</dbReference>
<dbReference type="Proteomes" id="UP000199702">
    <property type="component" value="Unassembled WGS sequence"/>
</dbReference>
<dbReference type="InterPro" id="IPR036388">
    <property type="entry name" value="WH-like_DNA-bd_sf"/>
</dbReference>
<feature type="domain" description="RNA polymerase sigma factor 70 region 4 type 2" evidence="6">
    <location>
        <begin position="123"/>
        <end position="173"/>
    </location>
</feature>
<evidence type="ECO:0000313" key="7">
    <source>
        <dbReference type="EMBL" id="SEJ20956.1"/>
    </source>
</evidence>
<proteinExistence type="inferred from homology"/>
<comment type="similarity">
    <text evidence="1">Belongs to the sigma-70 factor family. ECF subfamily.</text>
</comment>
<dbReference type="PANTHER" id="PTHR43133">
    <property type="entry name" value="RNA POLYMERASE ECF-TYPE SIGMA FACTO"/>
    <property type="match status" value="1"/>
</dbReference>
<gene>
    <name evidence="7" type="ORF">SAMN05660918_2659</name>
</gene>
<keyword evidence="8" id="KW-1185">Reference proteome</keyword>
<dbReference type="EMBL" id="FNYA01000007">
    <property type="protein sequence ID" value="SEJ20956.1"/>
    <property type="molecule type" value="Genomic_DNA"/>
</dbReference>
<dbReference type="SUPFAM" id="SSF88659">
    <property type="entry name" value="Sigma3 and sigma4 domains of RNA polymerase sigma factors"/>
    <property type="match status" value="1"/>
</dbReference>
<dbReference type="GO" id="GO:0016987">
    <property type="term" value="F:sigma factor activity"/>
    <property type="evidence" value="ECO:0007669"/>
    <property type="project" value="UniProtKB-KW"/>
</dbReference>
<sequence length="190" mass="22217">MKVIALHKNEQQLISEAIANNRQAQQQLYSKYASKMLSVCRQYIKDIHHAEDVMITGFMKMFTNLKKFENKGSFEGWIRRIMIHECIDYLRVKKNSFNHKDIDDVIYSEEEDNYEMEGDFSIDDIQLLIDNLPEGYKTVFNLYIIEGYKHNEIAELLNISEGTSKSQLSHAKRILQTQISELKSKSNGTK</sequence>
<dbReference type="Gene3D" id="1.10.1740.10">
    <property type="match status" value="1"/>
</dbReference>
<dbReference type="InterPro" id="IPR014284">
    <property type="entry name" value="RNA_pol_sigma-70_dom"/>
</dbReference>
<dbReference type="Gene3D" id="1.10.10.10">
    <property type="entry name" value="Winged helix-like DNA-binding domain superfamily/Winged helix DNA-binding domain"/>
    <property type="match status" value="1"/>
</dbReference>
<dbReference type="Pfam" id="PF04542">
    <property type="entry name" value="Sigma70_r2"/>
    <property type="match status" value="1"/>
</dbReference>
<dbReference type="RefSeq" id="WP_091314645.1">
    <property type="nucleotide sequence ID" value="NZ_CBCSJU010000003.1"/>
</dbReference>
<dbReference type="InterPro" id="IPR013324">
    <property type="entry name" value="RNA_pol_sigma_r3/r4-like"/>
</dbReference>
<dbReference type="GO" id="GO:0006352">
    <property type="term" value="P:DNA-templated transcription initiation"/>
    <property type="evidence" value="ECO:0007669"/>
    <property type="project" value="InterPro"/>
</dbReference>
<dbReference type="Pfam" id="PF08281">
    <property type="entry name" value="Sigma70_r4_2"/>
    <property type="match status" value="1"/>
</dbReference>
<evidence type="ECO:0000256" key="2">
    <source>
        <dbReference type="ARBA" id="ARBA00023015"/>
    </source>
</evidence>
<evidence type="ECO:0000313" key="8">
    <source>
        <dbReference type="Proteomes" id="UP000199702"/>
    </source>
</evidence>
<dbReference type="AlphaFoldDB" id="A0A1H6WYK9"/>
<evidence type="ECO:0000256" key="3">
    <source>
        <dbReference type="ARBA" id="ARBA00023082"/>
    </source>
</evidence>
<dbReference type="InterPro" id="IPR039425">
    <property type="entry name" value="RNA_pol_sigma-70-like"/>
</dbReference>
<name>A0A1H6WYK9_9FLAO</name>
<dbReference type="STRING" id="402734.SAMN05660918_2659"/>